<evidence type="ECO:0000256" key="4">
    <source>
        <dbReference type="ARBA" id="ARBA00022737"/>
    </source>
</evidence>
<evidence type="ECO:0000313" key="8">
    <source>
        <dbReference type="EMBL" id="QGG49091.1"/>
    </source>
</evidence>
<evidence type="ECO:0000259" key="7">
    <source>
        <dbReference type="PROSITE" id="PS51379"/>
    </source>
</evidence>
<protein>
    <submittedName>
        <fullName evidence="8">4Fe-4S dicluster domain-containing protein</fullName>
    </submittedName>
</protein>
<evidence type="ECO:0000256" key="6">
    <source>
        <dbReference type="ARBA" id="ARBA00023014"/>
    </source>
</evidence>
<dbReference type="GO" id="GO:0046872">
    <property type="term" value="F:metal ion binding"/>
    <property type="evidence" value="ECO:0007669"/>
    <property type="project" value="UniProtKB-KW"/>
</dbReference>
<comment type="subcellular location">
    <subcellularLocation>
        <location evidence="1">Cell envelope</location>
    </subcellularLocation>
</comment>
<keyword evidence="6" id="KW-0411">Iron-sulfur</keyword>
<gene>
    <name evidence="8" type="ORF">FTV88_3016</name>
</gene>
<dbReference type="InterPro" id="IPR006311">
    <property type="entry name" value="TAT_signal"/>
</dbReference>
<keyword evidence="5" id="KW-0408">Iron</keyword>
<dbReference type="KEGG" id="hcv:FTV88_3016"/>
<dbReference type="PROSITE" id="PS51318">
    <property type="entry name" value="TAT"/>
    <property type="match status" value="1"/>
</dbReference>
<evidence type="ECO:0000256" key="5">
    <source>
        <dbReference type="ARBA" id="ARBA00023004"/>
    </source>
</evidence>
<keyword evidence="3" id="KW-0479">Metal-binding</keyword>
<dbReference type="Pfam" id="PF13247">
    <property type="entry name" value="Fer4_11"/>
    <property type="match status" value="1"/>
</dbReference>
<dbReference type="EMBL" id="CP045875">
    <property type="protein sequence ID" value="QGG49091.1"/>
    <property type="molecule type" value="Genomic_DNA"/>
</dbReference>
<evidence type="ECO:0000256" key="2">
    <source>
        <dbReference type="ARBA" id="ARBA00022485"/>
    </source>
</evidence>
<dbReference type="CDD" id="cd16368">
    <property type="entry name" value="DMSOR_beta_like"/>
    <property type="match status" value="1"/>
</dbReference>
<organism evidence="8 9">
    <name type="scientific">Heliorestis convoluta</name>
    <dbReference type="NCBI Taxonomy" id="356322"/>
    <lineage>
        <taxon>Bacteria</taxon>
        <taxon>Bacillati</taxon>
        <taxon>Bacillota</taxon>
        <taxon>Clostridia</taxon>
        <taxon>Eubacteriales</taxon>
        <taxon>Heliobacteriaceae</taxon>
        <taxon>Heliorestis</taxon>
    </lineage>
</organism>
<keyword evidence="4" id="KW-0677">Repeat</keyword>
<dbReference type="InterPro" id="IPR017896">
    <property type="entry name" value="4Fe4S_Fe-S-bd"/>
</dbReference>
<evidence type="ECO:0000313" key="9">
    <source>
        <dbReference type="Proteomes" id="UP000366051"/>
    </source>
</evidence>
<feature type="domain" description="4Fe-4S ferredoxin-type" evidence="7">
    <location>
        <begin position="152"/>
        <end position="181"/>
    </location>
</feature>
<dbReference type="AlphaFoldDB" id="A0A5Q2N440"/>
<dbReference type="PANTHER" id="PTHR43545:SF4">
    <property type="entry name" value="IRON-SULFUR PROTEIN"/>
    <property type="match status" value="1"/>
</dbReference>
<proteinExistence type="predicted"/>
<reference evidence="9" key="1">
    <citation type="submission" date="2019-11" db="EMBL/GenBank/DDBJ databases">
        <title>Genome sequence of Heliorestis convoluta strain HH, an alkaliphilic and minimalistic phototrophic bacterium from a soda lake in Egypt.</title>
        <authorList>
            <person name="Dewey E.D."/>
            <person name="Stokes L.M."/>
            <person name="Burchell B.M."/>
            <person name="Shaffer K.N."/>
            <person name="Huntington A.M."/>
            <person name="Baker J.M."/>
            <person name="Nadendla S."/>
            <person name="Giglio M.G."/>
            <person name="Touchman J.W."/>
            <person name="Blankenship R.E."/>
            <person name="Madigan M.T."/>
            <person name="Sattley W.M."/>
        </authorList>
    </citation>
    <scope>NUCLEOTIDE SEQUENCE [LARGE SCALE GENOMIC DNA]</scope>
    <source>
        <strain evidence="9">HH</strain>
    </source>
</reference>
<dbReference type="GO" id="GO:0030313">
    <property type="term" value="C:cell envelope"/>
    <property type="evidence" value="ECO:0007669"/>
    <property type="project" value="UniProtKB-SubCell"/>
</dbReference>
<dbReference type="Proteomes" id="UP000366051">
    <property type="component" value="Chromosome"/>
</dbReference>
<dbReference type="InterPro" id="IPR051555">
    <property type="entry name" value="FDH_Electron_Transfer_Unit"/>
</dbReference>
<keyword evidence="9" id="KW-1185">Reference proteome</keyword>
<dbReference type="PROSITE" id="PS51379">
    <property type="entry name" value="4FE4S_FER_2"/>
    <property type="match status" value="2"/>
</dbReference>
<keyword evidence="2" id="KW-0004">4Fe-4S</keyword>
<dbReference type="SUPFAM" id="SSF54862">
    <property type="entry name" value="4Fe-4S ferredoxins"/>
    <property type="match status" value="1"/>
</dbReference>
<evidence type="ECO:0000256" key="1">
    <source>
        <dbReference type="ARBA" id="ARBA00004196"/>
    </source>
</evidence>
<accession>A0A5Q2N440</accession>
<dbReference type="RefSeq" id="WP_153726135.1">
    <property type="nucleotide sequence ID" value="NZ_CP045875.1"/>
</dbReference>
<feature type="domain" description="4Fe-4S ferredoxin-type" evidence="7">
    <location>
        <begin position="120"/>
        <end position="151"/>
    </location>
</feature>
<dbReference type="PANTHER" id="PTHR43545">
    <property type="entry name" value="FORMATE DEHYDROGENASE, NITRATE-INDUCIBLE, IRON-SULFUR SUBUNIT"/>
    <property type="match status" value="1"/>
</dbReference>
<dbReference type="Gene3D" id="3.30.70.20">
    <property type="match status" value="2"/>
</dbReference>
<dbReference type="GO" id="GO:0051539">
    <property type="term" value="F:4 iron, 4 sulfur cluster binding"/>
    <property type="evidence" value="ECO:0007669"/>
    <property type="project" value="UniProtKB-KW"/>
</dbReference>
<name>A0A5Q2N440_9FIRM</name>
<sequence>MSNLTRRNFFKRTAISGVVGAAVLTAGKEALASPSEIGTVGTLIDLTRCDGCVHENTPQCVSACRQKNQRRFPEPEKPILDYWPHKTHEDWSDKRELTNRLTPYNWTYVQNVKVQKDGETKEVFVPRRCMHCENPPCAHICPFSANTKTAEGVVVIDDEICFGGAKCRDVCPWEIPARQAGVGLYMKFAPKFGGGGVMYKCDLCIDRLRAGKAPACVDACPNQAILYGQKEALYHEALTRAKAINGYVYGDKENGGTTTFYVSEVPFEDLHQAMVEQSIDGKPGRSGMPVGVGNAMDNANNLAKAVLYAPFAGMVAAGVAAYRTMKGDDK</sequence>
<evidence type="ECO:0000256" key="3">
    <source>
        <dbReference type="ARBA" id="ARBA00022723"/>
    </source>
</evidence>
<dbReference type="OrthoDB" id="9810688at2"/>